<dbReference type="SUPFAM" id="SSF46785">
    <property type="entry name" value="Winged helix' DNA-binding domain"/>
    <property type="match status" value="1"/>
</dbReference>
<organism evidence="1 2">
    <name type="scientific">Halorubrum lacusprofundi (strain ATCC 49239 / DSM 5036 / JCM 8891 / ACAM 34)</name>
    <dbReference type="NCBI Taxonomy" id="416348"/>
    <lineage>
        <taxon>Archaea</taxon>
        <taxon>Methanobacteriati</taxon>
        <taxon>Methanobacteriota</taxon>
        <taxon>Stenosarchaea group</taxon>
        <taxon>Halobacteria</taxon>
        <taxon>Halobacteriales</taxon>
        <taxon>Haloferacaceae</taxon>
        <taxon>Halorubrum</taxon>
    </lineage>
</organism>
<dbReference type="Proteomes" id="UP000000740">
    <property type="component" value="Plasmid pHLAC01"/>
</dbReference>
<keyword evidence="2" id="KW-1185">Reference proteome</keyword>
<dbReference type="EMBL" id="CP001367">
    <property type="protein sequence ID" value="ACM59147.1"/>
    <property type="molecule type" value="Genomic_DNA"/>
</dbReference>
<dbReference type="GeneID" id="31400997"/>
<evidence type="ECO:0008006" key="3">
    <source>
        <dbReference type="Google" id="ProtNLM"/>
    </source>
</evidence>
<geneLocation type="plasmid" evidence="1 2">
    <name>pHLAC01</name>
</geneLocation>
<dbReference type="Gene3D" id="1.10.10.10">
    <property type="entry name" value="Winged helix-like DNA-binding domain superfamily/Winged helix DNA-binding domain"/>
    <property type="match status" value="1"/>
</dbReference>
<name>B9LXF6_HALLT</name>
<keyword evidence="1" id="KW-0614">Plasmid</keyword>
<dbReference type="InterPro" id="IPR036388">
    <property type="entry name" value="WH-like_DNA-bd_sf"/>
</dbReference>
<dbReference type="HOGENOM" id="CLU_176006_0_0_2"/>
<sequence length="99" mass="10900">MTTQGEPRTESSTELRDAIQDLPPSAKLVAIVLEHNGTLTQRELATESLLPERTVRLGLDKLQEVGVVESRTSLQDARKRLYTLSVESTSKTPSSGDKH</sequence>
<dbReference type="KEGG" id="hla:Hlac_3645"/>
<protein>
    <recommendedName>
        <fullName evidence="3">Transcriptional regulator, ArsR family</fullName>
    </recommendedName>
</protein>
<dbReference type="AlphaFoldDB" id="B9LXF6"/>
<accession>B9LXF6</accession>
<dbReference type="InterPro" id="IPR036390">
    <property type="entry name" value="WH_DNA-bd_sf"/>
</dbReference>
<gene>
    <name evidence="1" type="ordered locus">Hlac_3645</name>
</gene>
<evidence type="ECO:0000313" key="2">
    <source>
        <dbReference type="Proteomes" id="UP000000740"/>
    </source>
</evidence>
<dbReference type="RefSeq" id="WP_012660332.1">
    <property type="nucleotide sequence ID" value="NC_012030.1"/>
</dbReference>
<proteinExistence type="predicted"/>
<evidence type="ECO:0000313" key="1">
    <source>
        <dbReference type="EMBL" id="ACM59147.1"/>
    </source>
</evidence>
<dbReference type="eggNOG" id="arCOG00394">
    <property type="taxonomic scope" value="Archaea"/>
</dbReference>
<reference evidence="1 2" key="1">
    <citation type="journal article" date="2016" name="Stand. Genomic Sci.">
        <title>Complete genome sequence of the Antarctic Halorubrum lacusprofundi type strain ACAM 34.</title>
        <authorList>
            <person name="Anderson I.J."/>
            <person name="DasSarma P."/>
            <person name="Lucas S."/>
            <person name="Copeland A."/>
            <person name="Lapidus A."/>
            <person name="Del Rio T.G."/>
            <person name="Tice H."/>
            <person name="Dalin E."/>
            <person name="Bruce D.C."/>
            <person name="Goodwin L."/>
            <person name="Pitluck S."/>
            <person name="Sims D."/>
            <person name="Brettin T.S."/>
            <person name="Detter J.C."/>
            <person name="Han C.S."/>
            <person name="Larimer F."/>
            <person name="Hauser L."/>
            <person name="Land M."/>
            <person name="Ivanova N."/>
            <person name="Richardson P."/>
            <person name="Cavicchioli R."/>
            <person name="DasSarma S."/>
            <person name="Woese C.R."/>
            <person name="Kyrpides N.C."/>
        </authorList>
    </citation>
    <scope>NUCLEOTIDE SEQUENCE [LARGE SCALE GENOMIC DNA]</scope>
    <source>
        <strain evidence="2">ATCC 49239 / DSM 5036 / JCM 8891 / ACAM 34</strain>
    </source>
</reference>